<dbReference type="OrthoDB" id="5600002at2759"/>
<feature type="compositionally biased region" description="Low complexity" evidence="1">
    <location>
        <begin position="556"/>
        <end position="570"/>
    </location>
</feature>
<gene>
    <name evidence="2" type="ORF">HETSPECPRED_001324</name>
</gene>
<feature type="compositionally biased region" description="Low complexity" evidence="1">
    <location>
        <begin position="221"/>
        <end position="235"/>
    </location>
</feature>
<dbReference type="EMBL" id="CAJPDS010000012">
    <property type="protein sequence ID" value="CAF9913096.1"/>
    <property type="molecule type" value="Genomic_DNA"/>
</dbReference>
<comment type="caution">
    <text evidence="2">The sequence shown here is derived from an EMBL/GenBank/DDBJ whole genome shotgun (WGS) entry which is preliminary data.</text>
</comment>
<protein>
    <recommendedName>
        <fullName evidence="4">LisH domain-containing protein</fullName>
    </recommendedName>
</protein>
<proteinExistence type="predicted"/>
<evidence type="ECO:0008006" key="4">
    <source>
        <dbReference type="Google" id="ProtNLM"/>
    </source>
</evidence>
<feature type="compositionally biased region" description="Low complexity" evidence="1">
    <location>
        <begin position="536"/>
        <end position="547"/>
    </location>
</feature>
<name>A0A8H3EUU0_9LECA</name>
<feature type="compositionally biased region" description="Pro residues" evidence="1">
    <location>
        <begin position="687"/>
        <end position="700"/>
    </location>
</feature>
<feature type="region of interest" description="Disordered" evidence="1">
    <location>
        <begin position="70"/>
        <end position="108"/>
    </location>
</feature>
<dbReference type="Proteomes" id="UP000664521">
    <property type="component" value="Unassembled WGS sequence"/>
</dbReference>
<evidence type="ECO:0000313" key="2">
    <source>
        <dbReference type="EMBL" id="CAF9913096.1"/>
    </source>
</evidence>
<evidence type="ECO:0000256" key="1">
    <source>
        <dbReference type="SAM" id="MobiDB-lite"/>
    </source>
</evidence>
<keyword evidence="3" id="KW-1185">Reference proteome</keyword>
<reference evidence="2" key="1">
    <citation type="submission" date="2021-03" db="EMBL/GenBank/DDBJ databases">
        <authorList>
            <person name="Tagirdzhanova G."/>
        </authorList>
    </citation>
    <scope>NUCLEOTIDE SEQUENCE</scope>
</reference>
<feature type="region of interest" description="Disordered" evidence="1">
    <location>
        <begin position="428"/>
        <end position="718"/>
    </location>
</feature>
<dbReference type="PRINTS" id="PR01217">
    <property type="entry name" value="PRICHEXTENSN"/>
</dbReference>
<evidence type="ECO:0000313" key="3">
    <source>
        <dbReference type="Proteomes" id="UP000664521"/>
    </source>
</evidence>
<feature type="compositionally biased region" description="Polar residues" evidence="1">
    <location>
        <begin position="251"/>
        <end position="263"/>
    </location>
</feature>
<feature type="compositionally biased region" description="Pro residues" evidence="1">
    <location>
        <begin position="604"/>
        <end position="617"/>
    </location>
</feature>
<organism evidence="2 3">
    <name type="scientific">Heterodermia speciosa</name>
    <dbReference type="NCBI Taxonomy" id="116794"/>
    <lineage>
        <taxon>Eukaryota</taxon>
        <taxon>Fungi</taxon>
        <taxon>Dikarya</taxon>
        <taxon>Ascomycota</taxon>
        <taxon>Pezizomycotina</taxon>
        <taxon>Lecanoromycetes</taxon>
        <taxon>OSLEUM clade</taxon>
        <taxon>Lecanoromycetidae</taxon>
        <taxon>Caliciales</taxon>
        <taxon>Physciaceae</taxon>
        <taxon>Heterodermia</taxon>
    </lineage>
</organism>
<dbReference type="AlphaFoldDB" id="A0A8H3EUU0"/>
<feature type="region of interest" description="Disordered" evidence="1">
    <location>
        <begin position="198"/>
        <end position="277"/>
    </location>
</feature>
<feature type="compositionally biased region" description="Low complexity" evidence="1">
    <location>
        <begin position="447"/>
        <end position="458"/>
    </location>
</feature>
<feature type="region of interest" description="Disordered" evidence="1">
    <location>
        <begin position="750"/>
        <end position="769"/>
    </location>
</feature>
<accession>A0A8H3EUU0</accession>
<sequence length="769" mass="83384">MNMAGMNGGNGVMAGVPMMNNGINGATPRPGSDQDDSEYEARLNGYIYDYFIRNESWDCARALLNSNATMYPPLRRDGDVNGADDNAMPTDSKDDLDTKRPEDLPPFPDISAGQTSFLLEWFSLFWDVYHAQRKSTKASQQATQYVHHTQAQSRYRAEQQQALLQGGMRQVMPGNLNDQQQMMRMQAYNMQMNGDLRKNAMNNRGGFNPNVTNPSRRRTSQQLAQMKQQQQQMLQHSMRRDPSDMDMNGQRPRTPSSGDNAPSPSKRPRLEGTPFNGQMMSNGRGPLQGMQGQQMMDMTANQQANQLLVKNGINPDTLQPGQFAAFTAQNPQIQEKSIQVFAQNFARSQGRGAPRPGMAGQDSPMIQPGFDMAAPGAVDIYNQQLMRAVPGGPNGTNGGNHALQDYQMQLMLLEQQNKKRLLMARQEQDSVGRDGQPMPGGPGGYAPGMSPSGSRSGPSPEPGQMKRGTPKMGQAGLPTSPMPDNMPQRSSPAAMGFAGQMPPEMYQNGMTVPPNGMRMAPSSHPGQFGGQPFNPAQAAQMEAMRAQGRLPGANWQQGPQGQAPMMQPAQAPQPQPIGTPQQRNDMPPPPTVQPGAGTNGRPSPTQPAPPTPQPNNKPNPKTKKESKEPRKRPTKKPSGPTVPPQSTDQAEAHPTPTPATPTIPVHPDSFKPVSNGEALAQQTVASAPPPPAQGLPPPQPDINSMQPFDLAPNPDPQYRIEFGALEGPDVLDNFDFDSFLQSNDEFADFDPSNMAFGNPEGVETGAEGA</sequence>
<feature type="compositionally biased region" description="Basic and acidic residues" evidence="1">
    <location>
        <begin position="91"/>
        <end position="103"/>
    </location>
</feature>